<evidence type="ECO:0000256" key="1">
    <source>
        <dbReference type="SAM" id="MobiDB-lite"/>
    </source>
</evidence>
<dbReference type="Proteomes" id="UP001146793">
    <property type="component" value="Unassembled WGS sequence"/>
</dbReference>
<organism evidence="2 3">
    <name type="scientific">Anaeramoeba flamelloides</name>
    <dbReference type="NCBI Taxonomy" id="1746091"/>
    <lineage>
        <taxon>Eukaryota</taxon>
        <taxon>Metamonada</taxon>
        <taxon>Anaeramoebidae</taxon>
        <taxon>Anaeramoeba</taxon>
    </lineage>
</organism>
<dbReference type="EMBL" id="JANTQA010000015">
    <property type="protein sequence ID" value="KAJ3448823.1"/>
    <property type="molecule type" value="Genomic_DNA"/>
</dbReference>
<name>A0AAV8A3F3_9EUKA</name>
<comment type="caution">
    <text evidence="2">The sequence shown here is derived from an EMBL/GenBank/DDBJ whole genome shotgun (WGS) entry which is preliminary data.</text>
</comment>
<feature type="region of interest" description="Disordered" evidence="1">
    <location>
        <begin position="1"/>
        <end position="29"/>
    </location>
</feature>
<feature type="compositionally biased region" description="Basic and acidic residues" evidence="1">
    <location>
        <begin position="1"/>
        <end position="18"/>
    </location>
</feature>
<dbReference type="AlphaFoldDB" id="A0AAV8A3F3"/>
<sequence length="204" mass="24107">MKKYHEEIENKQQKKEQIGESDSETTNPIQTRFDNLTSCLFSHSNENPSEETNNIFKTFQNNSEMKLVFLVGASGVGKTWTLIDFAFQNYSLFFNFSLFSGEIYKDPNMKILVDDIEDIYSGLKLTEIRSWHNSKLLKACKRVEIDIISRLLALIIFLIQEEEEKELKKKTKRAIARKIIRNLHQKCFFYGKYNKPNKFKKWLN</sequence>
<proteinExistence type="predicted"/>
<evidence type="ECO:0000313" key="2">
    <source>
        <dbReference type="EMBL" id="KAJ3448823.1"/>
    </source>
</evidence>
<accession>A0AAV8A3F3</accession>
<gene>
    <name evidence="2" type="ORF">M0812_01308</name>
</gene>
<reference evidence="2" key="1">
    <citation type="submission" date="2022-08" db="EMBL/GenBank/DDBJ databases">
        <title>Novel sulphate-reducing endosymbionts in the free-living metamonad Anaeramoeba.</title>
        <authorList>
            <person name="Jerlstrom-Hultqvist J."/>
            <person name="Cepicka I."/>
            <person name="Gallot-Lavallee L."/>
            <person name="Salas-Leiva D."/>
            <person name="Curtis B.A."/>
            <person name="Zahonova K."/>
            <person name="Pipaliya S."/>
            <person name="Dacks J."/>
            <person name="Roger A.J."/>
        </authorList>
    </citation>
    <scope>NUCLEOTIDE SEQUENCE</scope>
    <source>
        <strain evidence="2">Busselton2</strain>
    </source>
</reference>
<evidence type="ECO:0000313" key="3">
    <source>
        <dbReference type="Proteomes" id="UP001146793"/>
    </source>
</evidence>
<protein>
    <submittedName>
        <fullName evidence="2">Uncharacterized protein</fullName>
    </submittedName>
</protein>